<keyword evidence="2" id="KW-1185">Reference proteome</keyword>
<dbReference type="GeneID" id="301813470"/>
<evidence type="ECO:0000313" key="1">
    <source>
        <dbReference type="EMBL" id="MCZ9305443.1"/>
    </source>
</evidence>
<name>A0A9X3MA10_9CORY</name>
<comment type="caution">
    <text evidence="1">The sequence shown here is derived from an EMBL/GenBank/DDBJ whole genome shotgun (WGS) entry which is preliminary data.</text>
</comment>
<reference evidence="1" key="1">
    <citation type="submission" date="2022-02" db="EMBL/GenBank/DDBJ databases">
        <title>Corynebacterium sp. from urogenital microbiome.</title>
        <authorList>
            <person name="Cappelli E.A."/>
            <person name="Ribeiro T.G."/>
            <person name="Peixe L."/>
        </authorList>
    </citation>
    <scope>NUCLEOTIDE SEQUENCE</scope>
    <source>
        <strain evidence="1">C9Ua_112</strain>
    </source>
</reference>
<dbReference type="RefSeq" id="WP_269955075.1">
    <property type="nucleotide sequence ID" value="NZ_JAKMUV010000009.1"/>
</dbReference>
<dbReference type="EMBL" id="JAKMUV010000009">
    <property type="protein sequence ID" value="MCZ9305443.1"/>
    <property type="molecule type" value="Genomic_DNA"/>
</dbReference>
<organism evidence="1 2">
    <name type="scientific">Corynebacterium macclintockiae</name>
    <dbReference type="NCBI Taxonomy" id="2913501"/>
    <lineage>
        <taxon>Bacteria</taxon>
        <taxon>Bacillati</taxon>
        <taxon>Actinomycetota</taxon>
        <taxon>Actinomycetes</taxon>
        <taxon>Mycobacteriales</taxon>
        <taxon>Corynebacteriaceae</taxon>
        <taxon>Corynebacterium</taxon>
    </lineage>
</organism>
<evidence type="ECO:0000313" key="2">
    <source>
        <dbReference type="Proteomes" id="UP001146505"/>
    </source>
</evidence>
<sequence length="108" mass="11372">MPQGDEGMGDTLRADPELVGLLKRRTEAVGTSLQGRTTALHGTLGAVAPPALGDFLRALTAARDAHEGLLRDADSYFNDATFALASIDRVLDGHESTFSKAFGGLMEV</sequence>
<dbReference type="AlphaFoldDB" id="A0A9X3MA10"/>
<dbReference type="Proteomes" id="UP001146505">
    <property type="component" value="Unassembled WGS sequence"/>
</dbReference>
<accession>A0A9X3MA10</accession>
<proteinExistence type="predicted"/>
<protein>
    <submittedName>
        <fullName evidence="1">Uncharacterized protein</fullName>
    </submittedName>
</protein>
<gene>
    <name evidence="1" type="ORF">L8U58_07890</name>
</gene>